<accession>A0A9Q1L3A8</accession>
<name>A0A9Q1L3A8_9SOLA</name>
<evidence type="ECO:0000256" key="1">
    <source>
        <dbReference type="SAM" id="MobiDB-lite"/>
    </source>
</evidence>
<evidence type="ECO:0000313" key="3">
    <source>
        <dbReference type="Proteomes" id="UP001152561"/>
    </source>
</evidence>
<protein>
    <submittedName>
        <fullName evidence="2">Uncharacterized protein</fullName>
    </submittedName>
</protein>
<gene>
    <name evidence="2" type="ORF">K7X08_014976</name>
</gene>
<feature type="region of interest" description="Disordered" evidence="1">
    <location>
        <begin position="1"/>
        <end position="70"/>
    </location>
</feature>
<sequence length="189" mass="21191">MMENEGEVDKGVGVDMDNEVEAEKINNVTEYNKEETNDYSENMEEHNESGMKQVEEEDTLDKNQEIGDRDHHTDGEIIAAAPVEEIIISKEVNNSVEESPKLYMIILNGDQQKDDNGKGVHHVNVGENCLENIDHSQDELLPSSPIESEIQSHGQLMVFVDGNGVGLYPPIREEITQGANISREEKDEI</sequence>
<comment type="caution">
    <text evidence="2">The sequence shown here is derived from an EMBL/GenBank/DDBJ whole genome shotgun (WGS) entry which is preliminary data.</text>
</comment>
<proteinExistence type="predicted"/>
<feature type="compositionally biased region" description="Basic and acidic residues" evidence="1">
    <location>
        <begin position="60"/>
        <end position="70"/>
    </location>
</feature>
<dbReference type="EMBL" id="JAJAGQ010000023">
    <property type="protein sequence ID" value="KAJ8527525.1"/>
    <property type="molecule type" value="Genomic_DNA"/>
</dbReference>
<keyword evidence="3" id="KW-1185">Reference proteome</keyword>
<organism evidence="2 3">
    <name type="scientific">Anisodus acutangulus</name>
    <dbReference type="NCBI Taxonomy" id="402998"/>
    <lineage>
        <taxon>Eukaryota</taxon>
        <taxon>Viridiplantae</taxon>
        <taxon>Streptophyta</taxon>
        <taxon>Embryophyta</taxon>
        <taxon>Tracheophyta</taxon>
        <taxon>Spermatophyta</taxon>
        <taxon>Magnoliopsida</taxon>
        <taxon>eudicotyledons</taxon>
        <taxon>Gunneridae</taxon>
        <taxon>Pentapetalae</taxon>
        <taxon>asterids</taxon>
        <taxon>lamiids</taxon>
        <taxon>Solanales</taxon>
        <taxon>Solanaceae</taxon>
        <taxon>Solanoideae</taxon>
        <taxon>Hyoscyameae</taxon>
        <taxon>Anisodus</taxon>
    </lineage>
</organism>
<dbReference type="AlphaFoldDB" id="A0A9Q1L3A8"/>
<reference evidence="3" key="1">
    <citation type="journal article" date="2023" name="Proc. Natl. Acad. Sci. U.S.A.">
        <title>Genomic and structural basis for evolution of tropane alkaloid biosynthesis.</title>
        <authorList>
            <person name="Wanga Y.-J."/>
            <person name="Taina T."/>
            <person name="Yua J.-Y."/>
            <person name="Lia J."/>
            <person name="Xua B."/>
            <person name="Chenc J."/>
            <person name="D'Auriad J.C."/>
            <person name="Huanga J.-P."/>
            <person name="Huanga S.-X."/>
        </authorList>
    </citation>
    <scope>NUCLEOTIDE SEQUENCE [LARGE SCALE GENOMIC DNA]</scope>
    <source>
        <strain evidence="3">cv. KIB-2019</strain>
    </source>
</reference>
<dbReference type="Proteomes" id="UP001152561">
    <property type="component" value="Unassembled WGS sequence"/>
</dbReference>
<evidence type="ECO:0000313" key="2">
    <source>
        <dbReference type="EMBL" id="KAJ8527525.1"/>
    </source>
</evidence>